<accession>A0AAW2DFP3</accession>
<evidence type="ECO:0000256" key="1">
    <source>
        <dbReference type="SAM" id="MobiDB-lite"/>
    </source>
</evidence>
<name>A0AAW2DFP3_9ROSI</name>
<dbReference type="EMBL" id="JAZDWU010000003">
    <property type="protein sequence ID" value="KAL0009282.1"/>
    <property type="molecule type" value="Genomic_DNA"/>
</dbReference>
<proteinExistence type="predicted"/>
<sequence>MCTNLFPIAHLSTLQVPRAQLLYALITNVPIDICRHICQVIIDAFKSNWSRTVLPFPCVITRLMKAQKVPIRPQEVRAKPLSAIGSRKLQLSSSHMKRVRESDFESDDDLDREIDEVANAIAAESRPSTSGAQAAQAKPLSKRARQSVSDSNDDLNREIDVAADVDAAKSKLSTSSAQAALAKPLSATGSSTLQLSSSHVKRSNHVVCNSDDDLDRDIDEVAEAMAAQSRQHTFGDAQPTLFDMMDLLQQILPRLHQILPRLNRIEKDIKEIKERQARAH</sequence>
<dbReference type="Pfam" id="PF20167">
    <property type="entry name" value="Transposase_32"/>
    <property type="match status" value="1"/>
</dbReference>
<evidence type="ECO:0000313" key="4">
    <source>
        <dbReference type="Proteomes" id="UP001459277"/>
    </source>
</evidence>
<feature type="domain" description="Putative plant transposon protein" evidence="2">
    <location>
        <begin position="2"/>
        <end position="70"/>
    </location>
</feature>
<reference evidence="3 4" key="1">
    <citation type="submission" date="2024-01" db="EMBL/GenBank/DDBJ databases">
        <title>A telomere-to-telomere, gap-free genome of sweet tea (Lithocarpus litseifolius).</title>
        <authorList>
            <person name="Zhou J."/>
        </authorList>
    </citation>
    <scope>NUCLEOTIDE SEQUENCE [LARGE SCALE GENOMIC DNA]</scope>
    <source>
        <strain evidence="3">Zhou-2022a</strain>
        <tissue evidence="3">Leaf</tissue>
    </source>
</reference>
<keyword evidence="4" id="KW-1185">Reference proteome</keyword>
<dbReference type="Proteomes" id="UP001459277">
    <property type="component" value="Unassembled WGS sequence"/>
</dbReference>
<dbReference type="InterPro" id="IPR046796">
    <property type="entry name" value="Transposase_32_dom"/>
</dbReference>
<evidence type="ECO:0000313" key="3">
    <source>
        <dbReference type="EMBL" id="KAL0009282.1"/>
    </source>
</evidence>
<dbReference type="AlphaFoldDB" id="A0AAW2DFP3"/>
<protein>
    <recommendedName>
        <fullName evidence="2">Putative plant transposon protein domain-containing protein</fullName>
    </recommendedName>
</protein>
<evidence type="ECO:0000259" key="2">
    <source>
        <dbReference type="Pfam" id="PF20167"/>
    </source>
</evidence>
<comment type="caution">
    <text evidence="3">The sequence shown here is derived from an EMBL/GenBank/DDBJ whole genome shotgun (WGS) entry which is preliminary data.</text>
</comment>
<feature type="region of interest" description="Disordered" evidence="1">
    <location>
        <begin position="121"/>
        <end position="155"/>
    </location>
</feature>
<gene>
    <name evidence="3" type="ORF">SO802_010784</name>
</gene>
<organism evidence="3 4">
    <name type="scientific">Lithocarpus litseifolius</name>
    <dbReference type="NCBI Taxonomy" id="425828"/>
    <lineage>
        <taxon>Eukaryota</taxon>
        <taxon>Viridiplantae</taxon>
        <taxon>Streptophyta</taxon>
        <taxon>Embryophyta</taxon>
        <taxon>Tracheophyta</taxon>
        <taxon>Spermatophyta</taxon>
        <taxon>Magnoliopsida</taxon>
        <taxon>eudicotyledons</taxon>
        <taxon>Gunneridae</taxon>
        <taxon>Pentapetalae</taxon>
        <taxon>rosids</taxon>
        <taxon>fabids</taxon>
        <taxon>Fagales</taxon>
        <taxon>Fagaceae</taxon>
        <taxon>Lithocarpus</taxon>
    </lineage>
</organism>